<proteinExistence type="inferred from homology"/>
<protein>
    <submittedName>
        <fullName evidence="9">Cytochrome P450</fullName>
    </submittedName>
</protein>
<feature type="region of interest" description="Disordered" evidence="8">
    <location>
        <begin position="1"/>
        <end position="52"/>
    </location>
</feature>
<gene>
    <name evidence="9" type="ORF">ACFO0N_15620</name>
</gene>
<dbReference type="Pfam" id="PF00067">
    <property type="entry name" value="p450"/>
    <property type="match status" value="1"/>
</dbReference>
<dbReference type="Gene3D" id="1.10.630.10">
    <property type="entry name" value="Cytochrome P450"/>
    <property type="match status" value="1"/>
</dbReference>
<dbReference type="GO" id="GO:0046872">
    <property type="term" value="F:metal ion binding"/>
    <property type="evidence" value="ECO:0007669"/>
    <property type="project" value="UniProtKB-KW"/>
</dbReference>
<dbReference type="InterPro" id="IPR002403">
    <property type="entry name" value="Cyt_P450_E_grp-IV"/>
</dbReference>
<evidence type="ECO:0000256" key="7">
    <source>
        <dbReference type="RuleBase" id="RU000461"/>
    </source>
</evidence>
<keyword evidence="3 7" id="KW-0479">Metal-binding</keyword>
<dbReference type="PROSITE" id="PS00086">
    <property type="entry name" value="CYTOCHROME_P450"/>
    <property type="match status" value="1"/>
</dbReference>
<feature type="region of interest" description="Disordered" evidence="8">
    <location>
        <begin position="405"/>
        <end position="426"/>
    </location>
</feature>
<feature type="compositionally biased region" description="Basic and acidic residues" evidence="8">
    <location>
        <begin position="7"/>
        <end position="21"/>
    </location>
</feature>
<dbReference type="AlphaFoldDB" id="A0ABD5PF21"/>
<sequence length="492" mass="53919">MTDADPLADRRSRAPTDREESPAPAAAAIDSERDDPEVAPSPPEHDGLPLLGSTPALLREGLAFGDRLQERGDVVAYDALGERFVAVFDPALVEAVLVSRSDEFRKGEYETEFLSLLAPEGLATVEGERWRRQRRLLQPAFTPARLGTFAETMVDDAATMTDGWADGEVVSLRDDLSSYTLSVLARTLLDVDLDAERGATVREAADSIAGLTTSAWSFAPDWLPTPPERRYRRAMADLDDLVGTLIEERRGAPGDGSEHDDLLTAMLDAAFPDGSTMDESTVRDQLVTFLFAGHETTATALSYACWLLGGHPQVRSRLDEELAGVLDGRDPTLADLPALDYTEAVVREAMRLFPPVYSLYRQPKTDTTLGGYAIPADATLQLATYHVQRDSRWWDAPGEFRPERWLSGDFESGSGGDGGVSDDGDADRPEYAYFPFGGGPRHCIGMRFATMETKLALATIARRVRFERAGAVEPAPRLVLDPGEVRMRVRTR</sequence>
<dbReference type="PANTHER" id="PTHR24291">
    <property type="entry name" value="CYTOCHROME P450 FAMILY 4"/>
    <property type="match status" value="1"/>
</dbReference>
<evidence type="ECO:0000256" key="5">
    <source>
        <dbReference type="ARBA" id="ARBA00023004"/>
    </source>
</evidence>
<name>A0ABD5PF21_9EURY</name>
<evidence type="ECO:0000256" key="8">
    <source>
        <dbReference type="SAM" id="MobiDB-lite"/>
    </source>
</evidence>
<comment type="similarity">
    <text evidence="1 7">Belongs to the cytochrome P450 family.</text>
</comment>
<dbReference type="EMBL" id="JBHSDS010000008">
    <property type="protein sequence ID" value="MFC4359371.1"/>
    <property type="molecule type" value="Genomic_DNA"/>
</dbReference>
<reference evidence="9 10" key="1">
    <citation type="journal article" date="2019" name="Int. J. Syst. Evol. Microbiol.">
        <title>The Global Catalogue of Microorganisms (GCM) 10K type strain sequencing project: providing services to taxonomists for standard genome sequencing and annotation.</title>
        <authorList>
            <consortium name="The Broad Institute Genomics Platform"/>
            <consortium name="The Broad Institute Genome Sequencing Center for Infectious Disease"/>
            <person name="Wu L."/>
            <person name="Ma J."/>
        </authorList>
    </citation>
    <scope>NUCLEOTIDE SEQUENCE [LARGE SCALE GENOMIC DNA]</scope>
    <source>
        <strain evidence="9 10">CGMCC 1.12553</strain>
    </source>
</reference>
<organism evidence="9 10">
    <name type="scientific">Halobium salinum</name>
    <dbReference type="NCBI Taxonomy" id="1364940"/>
    <lineage>
        <taxon>Archaea</taxon>
        <taxon>Methanobacteriati</taxon>
        <taxon>Methanobacteriota</taxon>
        <taxon>Stenosarchaea group</taxon>
        <taxon>Halobacteria</taxon>
        <taxon>Halobacteriales</taxon>
        <taxon>Haloferacaceae</taxon>
        <taxon>Halobium</taxon>
    </lineage>
</organism>
<evidence type="ECO:0000256" key="1">
    <source>
        <dbReference type="ARBA" id="ARBA00010617"/>
    </source>
</evidence>
<evidence type="ECO:0000313" key="9">
    <source>
        <dbReference type="EMBL" id="MFC4359371.1"/>
    </source>
</evidence>
<dbReference type="InterPro" id="IPR017972">
    <property type="entry name" value="Cyt_P450_CS"/>
</dbReference>
<evidence type="ECO:0000256" key="2">
    <source>
        <dbReference type="ARBA" id="ARBA00022617"/>
    </source>
</evidence>
<dbReference type="Proteomes" id="UP001595921">
    <property type="component" value="Unassembled WGS sequence"/>
</dbReference>
<evidence type="ECO:0000256" key="3">
    <source>
        <dbReference type="ARBA" id="ARBA00022723"/>
    </source>
</evidence>
<dbReference type="InterPro" id="IPR001128">
    <property type="entry name" value="Cyt_P450"/>
</dbReference>
<accession>A0ABD5PF21</accession>
<evidence type="ECO:0000313" key="10">
    <source>
        <dbReference type="Proteomes" id="UP001595921"/>
    </source>
</evidence>
<dbReference type="SUPFAM" id="SSF48264">
    <property type="entry name" value="Cytochrome P450"/>
    <property type="match status" value="1"/>
</dbReference>
<keyword evidence="10" id="KW-1185">Reference proteome</keyword>
<comment type="caution">
    <text evidence="9">The sequence shown here is derived from an EMBL/GenBank/DDBJ whole genome shotgun (WGS) entry which is preliminary data.</text>
</comment>
<keyword evidence="5 7" id="KW-0408">Iron</keyword>
<dbReference type="GO" id="GO:0004497">
    <property type="term" value="F:monooxygenase activity"/>
    <property type="evidence" value="ECO:0007669"/>
    <property type="project" value="UniProtKB-KW"/>
</dbReference>
<keyword evidence="2 7" id="KW-0349">Heme</keyword>
<dbReference type="PANTHER" id="PTHR24291:SF50">
    <property type="entry name" value="BIFUNCTIONAL ALBAFLAVENONE MONOOXYGENASE_TERPENE SYNTHASE"/>
    <property type="match status" value="1"/>
</dbReference>
<dbReference type="PRINTS" id="PR00465">
    <property type="entry name" value="EP450IV"/>
</dbReference>
<dbReference type="InterPro" id="IPR050196">
    <property type="entry name" value="Cytochrome_P450_Monoox"/>
</dbReference>
<evidence type="ECO:0000256" key="6">
    <source>
        <dbReference type="ARBA" id="ARBA00023033"/>
    </source>
</evidence>
<dbReference type="RefSeq" id="WP_267622718.1">
    <property type="nucleotide sequence ID" value="NZ_JAODIW010000006.1"/>
</dbReference>
<dbReference type="InterPro" id="IPR036396">
    <property type="entry name" value="Cyt_P450_sf"/>
</dbReference>
<evidence type="ECO:0000256" key="4">
    <source>
        <dbReference type="ARBA" id="ARBA00023002"/>
    </source>
</evidence>
<dbReference type="PRINTS" id="PR00385">
    <property type="entry name" value="P450"/>
</dbReference>
<keyword evidence="6 7" id="KW-0503">Monooxygenase</keyword>
<keyword evidence="4 7" id="KW-0560">Oxidoreductase</keyword>